<dbReference type="PROSITE" id="PS50206">
    <property type="entry name" value="RHODANESE_3"/>
    <property type="match status" value="1"/>
</dbReference>
<evidence type="ECO:0000259" key="1">
    <source>
        <dbReference type="PROSITE" id="PS50206"/>
    </source>
</evidence>
<proteinExistence type="predicted"/>
<dbReference type="Gene3D" id="3.40.250.10">
    <property type="entry name" value="Rhodanese-like domain"/>
    <property type="match status" value="1"/>
</dbReference>
<dbReference type="AlphaFoldDB" id="A0AAD7A1G2"/>
<protein>
    <recommendedName>
        <fullName evidence="1">Rhodanese domain-containing protein</fullName>
    </recommendedName>
</protein>
<dbReference type="InterPro" id="IPR001763">
    <property type="entry name" value="Rhodanese-like_dom"/>
</dbReference>
<gene>
    <name evidence="2" type="ORF">DFH08DRAFT_870199</name>
</gene>
<name>A0AAD7A1G2_9AGAR</name>
<keyword evidence="3" id="KW-1185">Reference proteome</keyword>
<accession>A0AAD7A1G2</accession>
<evidence type="ECO:0000313" key="2">
    <source>
        <dbReference type="EMBL" id="KAJ7347075.1"/>
    </source>
</evidence>
<sequence length="248" mass="27138">STQSSTLPQRTLDNVRNQVAQEVAVRTMAKGETVDGVRLGVMLILSKTDDEEFLRRVADVLQHQMLLQNHVFAIATTGPSTRPDPKANTLLICGSPETYVQRAFLLASSEFLGHIQFAHNDGPLCRGAAETLAAARARLQRLTPAQAYKELHAPAIGAPTFLVDIRSEAERTRSGGIAGSLIIDRNVLEWRFDPRSEERLLIVDRYDLRVIVFCEDGTASSLVAVALLDLAGLPVDMGTEPSVIHIMD</sequence>
<feature type="domain" description="Rhodanese" evidence="1">
    <location>
        <begin position="156"/>
        <end position="230"/>
    </location>
</feature>
<evidence type="ECO:0000313" key="3">
    <source>
        <dbReference type="Proteomes" id="UP001218218"/>
    </source>
</evidence>
<feature type="non-terminal residue" evidence="2">
    <location>
        <position position="1"/>
    </location>
</feature>
<dbReference type="SUPFAM" id="SSF52821">
    <property type="entry name" value="Rhodanese/Cell cycle control phosphatase"/>
    <property type="match status" value="1"/>
</dbReference>
<dbReference type="Pfam" id="PF00581">
    <property type="entry name" value="Rhodanese"/>
    <property type="match status" value="1"/>
</dbReference>
<reference evidence="2" key="1">
    <citation type="submission" date="2023-03" db="EMBL/GenBank/DDBJ databases">
        <title>Massive genome expansion in bonnet fungi (Mycena s.s.) driven by repeated elements and novel gene families across ecological guilds.</title>
        <authorList>
            <consortium name="Lawrence Berkeley National Laboratory"/>
            <person name="Harder C.B."/>
            <person name="Miyauchi S."/>
            <person name="Viragh M."/>
            <person name="Kuo A."/>
            <person name="Thoen E."/>
            <person name="Andreopoulos B."/>
            <person name="Lu D."/>
            <person name="Skrede I."/>
            <person name="Drula E."/>
            <person name="Henrissat B."/>
            <person name="Morin E."/>
            <person name="Kohler A."/>
            <person name="Barry K."/>
            <person name="LaButti K."/>
            <person name="Morin E."/>
            <person name="Salamov A."/>
            <person name="Lipzen A."/>
            <person name="Mereny Z."/>
            <person name="Hegedus B."/>
            <person name="Baldrian P."/>
            <person name="Stursova M."/>
            <person name="Weitz H."/>
            <person name="Taylor A."/>
            <person name="Grigoriev I.V."/>
            <person name="Nagy L.G."/>
            <person name="Martin F."/>
            <person name="Kauserud H."/>
        </authorList>
    </citation>
    <scope>NUCLEOTIDE SEQUENCE</scope>
    <source>
        <strain evidence="2">CBHHK002</strain>
    </source>
</reference>
<comment type="caution">
    <text evidence="2">The sequence shown here is derived from an EMBL/GenBank/DDBJ whole genome shotgun (WGS) entry which is preliminary data.</text>
</comment>
<dbReference type="EMBL" id="JARIHO010000020">
    <property type="protein sequence ID" value="KAJ7347075.1"/>
    <property type="molecule type" value="Genomic_DNA"/>
</dbReference>
<dbReference type="InterPro" id="IPR036873">
    <property type="entry name" value="Rhodanese-like_dom_sf"/>
</dbReference>
<organism evidence="2 3">
    <name type="scientific">Mycena albidolilacea</name>
    <dbReference type="NCBI Taxonomy" id="1033008"/>
    <lineage>
        <taxon>Eukaryota</taxon>
        <taxon>Fungi</taxon>
        <taxon>Dikarya</taxon>
        <taxon>Basidiomycota</taxon>
        <taxon>Agaricomycotina</taxon>
        <taxon>Agaricomycetes</taxon>
        <taxon>Agaricomycetidae</taxon>
        <taxon>Agaricales</taxon>
        <taxon>Marasmiineae</taxon>
        <taxon>Mycenaceae</taxon>
        <taxon>Mycena</taxon>
    </lineage>
</organism>
<dbReference type="Proteomes" id="UP001218218">
    <property type="component" value="Unassembled WGS sequence"/>
</dbReference>